<dbReference type="Pfam" id="PF00001">
    <property type="entry name" value="7tm_1"/>
    <property type="match status" value="1"/>
</dbReference>
<dbReference type="GO" id="GO:0016020">
    <property type="term" value="C:membrane"/>
    <property type="evidence" value="ECO:0007669"/>
    <property type="project" value="UniProtKB-SubCell"/>
</dbReference>
<evidence type="ECO:0000256" key="2">
    <source>
        <dbReference type="ARBA" id="ARBA00022692"/>
    </source>
</evidence>
<dbReference type="EMBL" id="CAIIXF020000009">
    <property type="protein sequence ID" value="CAH1794123.1"/>
    <property type="molecule type" value="Genomic_DNA"/>
</dbReference>
<evidence type="ECO:0000313" key="6">
    <source>
        <dbReference type="Proteomes" id="UP000749559"/>
    </source>
</evidence>
<evidence type="ECO:0000256" key="1">
    <source>
        <dbReference type="ARBA" id="ARBA00004370"/>
    </source>
</evidence>
<accession>A0A8J1Y6M8</accession>
<sequence>MENDTYDYDYGYEDHQKILRELYEDLEANELYQTGERIWIYVPPILIILGTLGNTCSILVLSRKRMRTNTTSLFLIALAIVDTLVLWTGLLRYWIRSLISVDVRNISSAGCKVHMFLVYTLTHLSSWFLVMVAIERLIAVYFPHKVKLLCTRMTFLMSMLTVILTIFALNMHFFWAVDLVEIKPEHSECSEINMAHFEFNQGPWSWIDAMVASLVPFVIMLVSNCLIICKVVLWRIKKTNASHPKVTSMTAILVLCNFVFIVCTLPIVIFLMSKDVWYPNVFPLDPLYPKYNLGWAIVNMFQYTNHAINFLLYCLAGPKFRRELVSIFRELKCFKKCLHNTVAPENVDSITLQTQHSQVN</sequence>
<evidence type="ECO:0000256" key="4">
    <source>
        <dbReference type="ARBA" id="ARBA00023136"/>
    </source>
</evidence>
<evidence type="ECO:0000313" key="5">
    <source>
        <dbReference type="EMBL" id="CAH1794123.1"/>
    </source>
</evidence>
<dbReference type="InterPro" id="IPR052954">
    <property type="entry name" value="GPCR-Ligand_Int"/>
</dbReference>
<dbReference type="GO" id="GO:0004930">
    <property type="term" value="F:G protein-coupled receptor activity"/>
    <property type="evidence" value="ECO:0007669"/>
    <property type="project" value="InterPro"/>
</dbReference>
<comment type="caution">
    <text evidence="5">The sequence shown here is derived from an EMBL/GenBank/DDBJ whole genome shotgun (WGS) entry which is preliminary data.</text>
</comment>
<name>A0A8J1Y6M8_OWEFU</name>
<dbReference type="Proteomes" id="UP000749559">
    <property type="component" value="Unassembled WGS sequence"/>
</dbReference>
<dbReference type="InterPro" id="IPR000276">
    <property type="entry name" value="GPCR_Rhodpsn"/>
</dbReference>
<comment type="subcellular location">
    <subcellularLocation>
        <location evidence="1">Membrane</location>
    </subcellularLocation>
</comment>
<keyword evidence="3" id="KW-1133">Transmembrane helix</keyword>
<dbReference type="PANTHER" id="PTHR46641">
    <property type="entry name" value="FMRFAMIDE RECEPTOR-RELATED"/>
    <property type="match status" value="1"/>
</dbReference>
<dbReference type="PRINTS" id="PR00237">
    <property type="entry name" value="GPCRRHODOPSN"/>
</dbReference>
<gene>
    <name evidence="5" type="ORF">OFUS_LOCUS18885</name>
</gene>
<proteinExistence type="predicted"/>
<evidence type="ECO:0000256" key="3">
    <source>
        <dbReference type="ARBA" id="ARBA00022989"/>
    </source>
</evidence>
<dbReference type="AlphaFoldDB" id="A0A8J1Y6M8"/>
<keyword evidence="6" id="KW-1185">Reference proteome</keyword>
<keyword evidence="4" id="KW-0472">Membrane</keyword>
<organism evidence="5 6">
    <name type="scientific">Owenia fusiformis</name>
    <name type="common">Polychaete worm</name>
    <dbReference type="NCBI Taxonomy" id="6347"/>
    <lineage>
        <taxon>Eukaryota</taxon>
        <taxon>Metazoa</taxon>
        <taxon>Spiralia</taxon>
        <taxon>Lophotrochozoa</taxon>
        <taxon>Annelida</taxon>
        <taxon>Polychaeta</taxon>
        <taxon>Sedentaria</taxon>
        <taxon>Canalipalpata</taxon>
        <taxon>Sabellida</taxon>
        <taxon>Oweniida</taxon>
        <taxon>Oweniidae</taxon>
        <taxon>Owenia</taxon>
    </lineage>
</organism>
<dbReference type="OrthoDB" id="9983318at2759"/>
<dbReference type="SUPFAM" id="SSF81321">
    <property type="entry name" value="Family A G protein-coupled receptor-like"/>
    <property type="match status" value="1"/>
</dbReference>
<reference evidence="5" key="1">
    <citation type="submission" date="2022-03" db="EMBL/GenBank/DDBJ databases">
        <authorList>
            <person name="Martin C."/>
        </authorList>
    </citation>
    <scope>NUCLEOTIDE SEQUENCE</scope>
</reference>
<dbReference type="PANTHER" id="PTHR46641:SF25">
    <property type="entry name" value="CNMAMIDE RECEPTOR-RELATED"/>
    <property type="match status" value="1"/>
</dbReference>
<dbReference type="InterPro" id="IPR017452">
    <property type="entry name" value="GPCR_Rhodpsn_7TM"/>
</dbReference>
<dbReference type="PROSITE" id="PS50262">
    <property type="entry name" value="G_PROTEIN_RECEP_F1_2"/>
    <property type="match status" value="1"/>
</dbReference>
<protein>
    <submittedName>
        <fullName evidence="5">Uncharacterized protein</fullName>
    </submittedName>
</protein>
<dbReference type="Gene3D" id="1.20.1070.10">
    <property type="entry name" value="Rhodopsin 7-helix transmembrane proteins"/>
    <property type="match status" value="1"/>
</dbReference>
<keyword evidence="2" id="KW-0812">Transmembrane</keyword>
<dbReference type="CDD" id="cd14978">
    <property type="entry name" value="7tmA_FMRFamide_R-like"/>
    <property type="match status" value="1"/>
</dbReference>